<accession>A0A839QG38</accession>
<evidence type="ECO:0000259" key="1">
    <source>
        <dbReference type="Pfam" id="PF01402"/>
    </source>
</evidence>
<dbReference type="RefSeq" id="WP_183510569.1">
    <property type="nucleotide sequence ID" value="NZ_BAABGK010000022.1"/>
</dbReference>
<dbReference type="InterPro" id="IPR002145">
    <property type="entry name" value="CopG"/>
</dbReference>
<comment type="caution">
    <text evidence="2">The sequence shown here is derived from an EMBL/GenBank/DDBJ whole genome shotgun (WGS) entry which is preliminary data.</text>
</comment>
<feature type="domain" description="Ribbon-helix-helix protein CopG" evidence="1">
    <location>
        <begin position="13"/>
        <end position="52"/>
    </location>
</feature>
<sequence length="52" mass="5901">MMKEPDDPRAKVQFNIYLPADLVRRIKHAAIDEGSSLSAFVESALQNQLEEK</sequence>
<keyword evidence="3" id="KW-1185">Reference proteome</keyword>
<dbReference type="Gene3D" id="1.10.1220.10">
    <property type="entry name" value="Met repressor-like"/>
    <property type="match status" value="1"/>
</dbReference>
<dbReference type="CDD" id="cd21631">
    <property type="entry name" value="RHH_CopG_NikR-like"/>
    <property type="match status" value="1"/>
</dbReference>
<dbReference type="AlphaFoldDB" id="A0A839QG38"/>
<dbReference type="InterPro" id="IPR010985">
    <property type="entry name" value="Ribbon_hlx_hlx"/>
</dbReference>
<organism evidence="2 3">
    <name type="scientific">Paeniglutamicibacter cryotolerans</name>
    <dbReference type="NCBI Taxonomy" id="670079"/>
    <lineage>
        <taxon>Bacteria</taxon>
        <taxon>Bacillati</taxon>
        <taxon>Actinomycetota</taxon>
        <taxon>Actinomycetes</taxon>
        <taxon>Micrococcales</taxon>
        <taxon>Micrococcaceae</taxon>
        <taxon>Paeniglutamicibacter</taxon>
    </lineage>
</organism>
<evidence type="ECO:0000313" key="3">
    <source>
        <dbReference type="Proteomes" id="UP000523000"/>
    </source>
</evidence>
<evidence type="ECO:0000313" key="2">
    <source>
        <dbReference type="EMBL" id="MBB2995278.1"/>
    </source>
</evidence>
<reference evidence="2 3" key="1">
    <citation type="submission" date="2020-08" db="EMBL/GenBank/DDBJ databases">
        <title>Sequencing the genomes of 1000 actinobacteria strains.</title>
        <authorList>
            <person name="Klenk H.-P."/>
        </authorList>
    </citation>
    <scope>NUCLEOTIDE SEQUENCE [LARGE SCALE GENOMIC DNA]</scope>
    <source>
        <strain evidence="2 3">DSM 22826</strain>
    </source>
</reference>
<name>A0A839QG38_9MICC</name>
<proteinExistence type="predicted"/>
<dbReference type="InterPro" id="IPR013321">
    <property type="entry name" value="Arc_rbn_hlx_hlx"/>
</dbReference>
<dbReference type="GO" id="GO:0006355">
    <property type="term" value="P:regulation of DNA-templated transcription"/>
    <property type="evidence" value="ECO:0007669"/>
    <property type="project" value="InterPro"/>
</dbReference>
<protein>
    <submittedName>
        <fullName evidence="2">Putative HicB family RNase H-like nuclease</fullName>
    </submittedName>
</protein>
<dbReference type="Pfam" id="PF01402">
    <property type="entry name" value="RHH_1"/>
    <property type="match status" value="1"/>
</dbReference>
<gene>
    <name evidence="2" type="ORF">E9229_001469</name>
</gene>
<dbReference type="Proteomes" id="UP000523000">
    <property type="component" value="Unassembled WGS sequence"/>
</dbReference>
<dbReference type="EMBL" id="JACHVS010000001">
    <property type="protein sequence ID" value="MBB2995278.1"/>
    <property type="molecule type" value="Genomic_DNA"/>
</dbReference>
<dbReference type="SUPFAM" id="SSF47598">
    <property type="entry name" value="Ribbon-helix-helix"/>
    <property type="match status" value="1"/>
</dbReference>